<evidence type="ECO:0000256" key="11">
    <source>
        <dbReference type="SAM" id="Phobius"/>
    </source>
</evidence>
<evidence type="ECO:0000256" key="6">
    <source>
        <dbReference type="ARBA" id="ARBA00022692"/>
    </source>
</evidence>
<evidence type="ECO:0000313" key="14">
    <source>
        <dbReference type="Proteomes" id="UP001562159"/>
    </source>
</evidence>
<dbReference type="InterPro" id="IPR022346">
    <property type="entry name" value="T2SS_GspH"/>
</dbReference>
<dbReference type="Pfam" id="PF12019">
    <property type="entry name" value="GspH"/>
    <property type="match status" value="1"/>
</dbReference>
<dbReference type="Gene3D" id="3.30.700.10">
    <property type="entry name" value="Glycoprotein, Type 4 Pilin"/>
    <property type="match status" value="1"/>
</dbReference>
<evidence type="ECO:0000256" key="10">
    <source>
        <dbReference type="ARBA" id="ARBA00030775"/>
    </source>
</evidence>
<feature type="transmembrane region" description="Helical" evidence="11">
    <location>
        <begin position="36"/>
        <end position="57"/>
    </location>
</feature>
<sequence>MQVQPQSWGILSGEARGGRAVGGQATAWSSQRGFTIVELMITVAVAAVLLMIAVPSFKSITLSNRLNTAANDLVNAISVARMEAVKRNASTQFCSNSASANTSETLGSACGTETGAVWAMRGGAASPVLAGAVSLAEPVRINGDVTALQFTAQGQARKAGTSSPFNDLVADICTSQMSSDNHRRITMTAGSILATTTTSGDCP</sequence>
<dbReference type="NCBIfam" id="TIGR02532">
    <property type="entry name" value="IV_pilin_GFxxxE"/>
    <property type="match status" value="1"/>
</dbReference>
<accession>A0ABV4APH7</accession>
<evidence type="ECO:0000256" key="4">
    <source>
        <dbReference type="ARBA" id="ARBA00022481"/>
    </source>
</evidence>
<comment type="subcellular location">
    <subcellularLocation>
        <location evidence="1">Cell inner membrane</location>
        <topology evidence="1">Single-pass membrane protein</topology>
    </subcellularLocation>
</comment>
<organism evidence="13 14">
    <name type="scientific">Rhodanobacter humi</name>
    <dbReference type="NCBI Taxonomy" id="1888173"/>
    <lineage>
        <taxon>Bacteria</taxon>
        <taxon>Pseudomonadati</taxon>
        <taxon>Pseudomonadota</taxon>
        <taxon>Gammaproteobacteria</taxon>
        <taxon>Lysobacterales</taxon>
        <taxon>Rhodanobacteraceae</taxon>
        <taxon>Rhodanobacter</taxon>
    </lineage>
</organism>
<dbReference type="InterPro" id="IPR012902">
    <property type="entry name" value="N_methyl_site"/>
</dbReference>
<evidence type="ECO:0000256" key="5">
    <source>
        <dbReference type="ARBA" id="ARBA00022519"/>
    </source>
</evidence>
<dbReference type="EMBL" id="JBGBPY010000001">
    <property type="protein sequence ID" value="MEY2181326.1"/>
    <property type="molecule type" value="Genomic_DNA"/>
</dbReference>
<keyword evidence="5" id="KW-0997">Cell inner membrane</keyword>
<keyword evidence="4" id="KW-0488">Methylation</keyword>
<keyword evidence="14" id="KW-1185">Reference proteome</keyword>
<dbReference type="Pfam" id="PF07963">
    <property type="entry name" value="N_methyl"/>
    <property type="match status" value="1"/>
</dbReference>
<evidence type="ECO:0000256" key="2">
    <source>
        <dbReference type="ARBA" id="ARBA00021549"/>
    </source>
</evidence>
<evidence type="ECO:0000256" key="7">
    <source>
        <dbReference type="ARBA" id="ARBA00022989"/>
    </source>
</evidence>
<comment type="caution">
    <text evidence="13">The sequence shown here is derived from an EMBL/GenBank/DDBJ whole genome shotgun (WGS) entry which is preliminary data.</text>
</comment>
<evidence type="ECO:0000313" key="13">
    <source>
        <dbReference type="EMBL" id="MEY2181326.1"/>
    </source>
</evidence>
<name>A0ABV4APH7_9GAMM</name>
<evidence type="ECO:0000256" key="9">
    <source>
        <dbReference type="ARBA" id="ARBA00025772"/>
    </source>
</evidence>
<gene>
    <name evidence="13" type="ORF">AB7878_02760</name>
</gene>
<proteinExistence type="inferred from homology"/>
<evidence type="ECO:0000256" key="1">
    <source>
        <dbReference type="ARBA" id="ARBA00004377"/>
    </source>
</evidence>
<reference evidence="13 14" key="1">
    <citation type="submission" date="2024-07" db="EMBL/GenBank/DDBJ databases">
        <title>Molecular mechanisms and environmental adaptations of flagellar loss and biofilm growth of Rhodanobacter under environmental stress.</title>
        <authorList>
            <person name="Chen M."/>
        </authorList>
    </citation>
    <scope>NUCLEOTIDE SEQUENCE [LARGE SCALE GENOMIC DNA]</scope>
    <source>
        <strain evidence="13 14">RS22</strain>
    </source>
</reference>
<feature type="domain" description="General secretion pathway GspH" evidence="12">
    <location>
        <begin position="69"/>
        <end position="187"/>
    </location>
</feature>
<dbReference type="SUPFAM" id="SSF54523">
    <property type="entry name" value="Pili subunits"/>
    <property type="match status" value="1"/>
</dbReference>
<evidence type="ECO:0000256" key="8">
    <source>
        <dbReference type="ARBA" id="ARBA00023136"/>
    </source>
</evidence>
<dbReference type="Proteomes" id="UP001562159">
    <property type="component" value="Unassembled WGS sequence"/>
</dbReference>
<keyword evidence="6 11" id="KW-0812">Transmembrane</keyword>
<comment type="similarity">
    <text evidence="9">Belongs to the GSP H family.</text>
</comment>
<protein>
    <recommendedName>
        <fullName evidence="2">Type II secretion system protein H</fullName>
    </recommendedName>
    <alternativeName>
        <fullName evidence="10">General secretion pathway protein H</fullName>
    </alternativeName>
</protein>
<evidence type="ECO:0000256" key="3">
    <source>
        <dbReference type="ARBA" id="ARBA00022475"/>
    </source>
</evidence>
<evidence type="ECO:0000259" key="12">
    <source>
        <dbReference type="Pfam" id="PF12019"/>
    </source>
</evidence>
<keyword evidence="7 11" id="KW-1133">Transmembrane helix</keyword>
<keyword evidence="8 11" id="KW-0472">Membrane</keyword>
<dbReference type="InterPro" id="IPR045584">
    <property type="entry name" value="Pilin-like"/>
</dbReference>
<keyword evidence="3" id="KW-1003">Cell membrane</keyword>